<dbReference type="AlphaFoldDB" id="A0A834BXQ6"/>
<accession>A0A834BXQ6</accession>
<gene>
    <name evidence="1" type="ORF">FQA47_013842</name>
</gene>
<organism evidence="1 2">
    <name type="scientific">Oryzias melastigma</name>
    <name type="common">Marine medaka</name>
    <dbReference type="NCBI Taxonomy" id="30732"/>
    <lineage>
        <taxon>Eukaryota</taxon>
        <taxon>Metazoa</taxon>
        <taxon>Chordata</taxon>
        <taxon>Craniata</taxon>
        <taxon>Vertebrata</taxon>
        <taxon>Euteleostomi</taxon>
        <taxon>Actinopterygii</taxon>
        <taxon>Neopterygii</taxon>
        <taxon>Teleostei</taxon>
        <taxon>Neoteleostei</taxon>
        <taxon>Acanthomorphata</taxon>
        <taxon>Ovalentaria</taxon>
        <taxon>Atherinomorphae</taxon>
        <taxon>Beloniformes</taxon>
        <taxon>Adrianichthyidae</taxon>
        <taxon>Oryziinae</taxon>
        <taxon>Oryzias</taxon>
    </lineage>
</organism>
<sequence length="145" mass="15804">MRQHFPVLPLDEDSVLMDSSLFTTEEILFGVCGGSGPLGGTGSSGFYYCKRGEGGTRVQRLLCGSAPPRAAFTITQKAGFSTWVLQMLYPPPVSVPHIPPRVRPLFRSDFLLSQQRLRRFKGGAVDVQSGGASLPEVHLQKLQTL</sequence>
<evidence type="ECO:0000313" key="2">
    <source>
        <dbReference type="Proteomes" id="UP000646548"/>
    </source>
</evidence>
<protein>
    <submittedName>
        <fullName evidence="1">Uncharacterized protein</fullName>
    </submittedName>
</protein>
<dbReference type="EMBL" id="WKFB01000835">
    <property type="protein sequence ID" value="KAF6717444.1"/>
    <property type="molecule type" value="Genomic_DNA"/>
</dbReference>
<comment type="caution">
    <text evidence="1">The sequence shown here is derived from an EMBL/GenBank/DDBJ whole genome shotgun (WGS) entry which is preliminary data.</text>
</comment>
<reference evidence="1" key="1">
    <citation type="journal article" name="BMC Genomics">
        <title>Long-read sequencing and de novo genome assembly of marine medaka (Oryzias melastigma).</title>
        <authorList>
            <person name="Liang P."/>
            <person name="Saqib H.S.A."/>
            <person name="Ni X."/>
            <person name="Shen Y."/>
        </authorList>
    </citation>
    <scope>NUCLEOTIDE SEQUENCE</scope>
    <source>
        <strain evidence="1">Bigg-433</strain>
    </source>
</reference>
<proteinExistence type="predicted"/>
<dbReference type="Proteomes" id="UP000646548">
    <property type="component" value="Unassembled WGS sequence"/>
</dbReference>
<name>A0A834BXQ6_ORYME</name>
<evidence type="ECO:0000313" key="1">
    <source>
        <dbReference type="EMBL" id="KAF6717444.1"/>
    </source>
</evidence>